<keyword evidence="2" id="KW-1185">Reference proteome</keyword>
<dbReference type="EMBL" id="JBFXLQ010000012">
    <property type="protein sequence ID" value="KAL2868869.1"/>
    <property type="molecule type" value="Genomic_DNA"/>
</dbReference>
<proteinExistence type="predicted"/>
<organism evidence="1 2">
    <name type="scientific">Aspergillus lucknowensis</name>
    <dbReference type="NCBI Taxonomy" id="176173"/>
    <lineage>
        <taxon>Eukaryota</taxon>
        <taxon>Fungi</taxon>
        <taxon>Dikarya</taxon>
        <taxon>Ascomycota</taxon>
        <taxon>Pezizomycotina</taxon>
        <taxon>Eurotiomycetes</taxon>
        <taxon>Eurotiomycetidae</taxon>
        <taxon>Eurotiales</taxon>
        <taxon>Aspergillaceae</taxon>
        <taxon>Aspergillus</taxon>
        <taxon>Aspergillus subgen. Nidulantes</taxon>
    </lineage>
</organism>
<dbReference type="GeneID" id="98143819"/>
<name>A0ABR4LWK0_9EURO</name>
<reference evidence="1 2" key="1">
    <citation type="submission" date="2024-07" db="EMBL/GenBank/DDBJ databases">
        <title>Section-level genome sequencing and comparative genomics of Aspergillus sections Usti and Cavernicolus.</title>
        <authorList>
            <consortium name="Lawrence Berkeley National Laboratory"/>
            <person name="Nybo J.L."/>
            <person name="Vesth T.C."/>
            <person name="Theobald S."/>
            <person name="Frisvad J.C."/>
            <person name="Larsen T.O."/>
            <person name="Kjaerboelling I."/>
            <person name="Rothschild-Mancinelli K."/>
            <person name="Lyhne E.K."/>
            <person name="Kogle M.E."/>
            <person name="Barry K."/>
            <person name="Clum A."/>
            <person name="Na H."/>
            <person name="Ledsgaard L."/>
            <person name="Lin J."/>
            <person name="Lipzen A."/>
            <person name="Kuo A."/>
            <person name="Riley R."/>
            <person name="Mondo S."/>
            <person name="Labutti K."/>
            <person name="Haridas S."/>
            <person name="Pangalinan J."/>
            <person name="Salamov A.A."/>
            <person name="Simmons B.A."/>
            <person name="Magnuson J.K."/>
            <person name="Chen J."/>
            <person name="Drula E."/>
            <person name="Henrissat B."/>
            <person name="Wiebenga A."/>
            <person name="Lubbers R.J."/>
            <person name="Gomes A.C."/>
            <person name="Macurrencykelacurrency M.R."/>
            <person name="Stajich J."/>
            <person name="Grigoriev I.V."/>
            <person name="Mortensen U.H."/>
            <person name="De Vries R.P."/>
            <person name="Baker S.E."/>
            <person name="Andersen M.R."/>
        </authorList>
    </citation>
    <scope>NUCLEOTIDE SEQUENCE [LARGE SCALE GENOMIC DNA]</scope>
    <source>
        <strain evidence="1 2">CBS 449.75</strain>
    </source>
</reference>
<dbReference type="Proteomes" id="UP001610432">
    <property type="component" value="Unassembled WGS sequence"/>
</dbReference>
<gene>
    <name evidence="1" type="ORF">BJX67DRAFT_349438</name>
</gene>
<sequence>MGVRSRSEFLLFLFLYQTIALFRLSPLLSIPSTWYACFSLPLLCVFSTVPAKGRNSSLQPWRAHLGTPPPPNCKGLKETEHGQRAFVTFNLRVCLLSDFSVCRESFRDFV</sequence>
<accession>A0ABR4LWK0</accession>
<evidence type="ECO:0008006" key="3">
    <source>
        <dbReference type="Google" id="ProtNLM"/>
    </source>
</evidence>
<protein>
    <recommendedName>
        <fullName evidence="3">Secreted protein</fullName>
    </recommendedName>
</protein>
<evidence type="ECO:0000313" key="1">
    <source>
        <dbReference type="EMBL" id="KAL2868869.1"/>
    </source>
</evidence>
<evidence type="ECO:0000313" key="2">
    <source>
        <dbReference type="Proteomes" id="UP001610432"/>
    </source>
</evidence>
<dbReference type="RefSeq" id="XP_070887848.1">
    <property type="nucleotide sequence ID" value="XM_071028747.1"/>
</dbReference>
<comment type="caution">
    <text evidence="1">The sequence shown here is derived from an EMBL/GenBank/DDBJ whole genome shotgun (WGS) entry which is preliminary data.</text>
</comment>